<feature type="transmembrane region" description="Helical" evidence="1">
    <location>
        <begin position="68"/>
        <end position="89"/>
    </location>
</feature>
<sequence>MERAALSVAGIATYAAIAVATYWIYIRLFKVDVVFYAAIWACTLALLAYALLITITPFSNYFNPLEKVQNIAICGLLGYILAITFPTIIDRSLSFYFLEKIQQRGGGIQLNYLDYIFREEYIKEHRLMEVRLTEQMESGTLFVDQGSCIRLTTRGELLATFSRFFRSHFLPPQRLIAGEYSSDLVDPFMHKNTVPDYLCKQ</sequence>
<evidence type="ECO:0000313" key="2">
    <source>
        <dbReference type="EMBL" id="TWG35901.1"/>
    </source>
</evidence>
<dbReference type="EMBL" id="VJWE01000015">
    <property type="protein sequence ID" value="TWG35901.1"/>
    <property type="molecule type" value="Genomic_DNA"/>
</dbReference>
<protein>
    <submittedName>
        <fullName evidence="2">Uncharacterized protein</fullName>
    </submittedName>
</protein>
<accession>A0A561XIE2</accession>
<proteinExistence type="predicted"/>
<feature type="transmembrane region" description="Helical" evidence="1">
    <location>
        <begin position="33"/>
        <end position="56"/>
    </location>
</feature>
<organism evidence="2 3">
    <name type="scientific">Acidovorax delafieldii</name>
    <name type="common">Pseudomonas delafieldii</name>
    <dbReference type="NCBI Taxonomy" id="47920"/>
    <lineage>
        <taxon>Bacteria</taxon>
        <taxon>Pseudomonadati</taxon>
        <taxon>Pseudomonadota</taxon>
        <taxon>Betaproteobacteria</taxon>
        <taxon>Burkholderiales</taxon>
        <taxon>Comamonadaceae</taxon>
        <taxon>Acidovorax</taxon>
    </lineage>
</organism>
<dbReference type="Proteomes" id="UP000321485">
    <property type="component" value="Unassembled WGS sequence"/>
</dbReference>
<dbReference type="RefSeq" id="WP_146871733.1">
    <property type="nucleotide sequence ID" value="NZ_VJWE01000015.1"/>
</dbReference>
<dbReference type="GeneID" id="51112516"/>
<feature type="transmembrane region" description="Helical" evidence="1">
    <location>
        <begin position="6"/>
        <end position="26"/>
    </location>
</feature>
<keyword evidence="1" id="KW-1133">Transmembrane helix</keyword>
<reference evidence="2 3" key="1">
    <citation type="journal article" date="2015" name="Stand. Genomic Sci.">
        <title>Genomic Encyclopedia of Bacterial and Archaeal Type Strains, Phase III: the genomes of soil and plant-associated and newly described type strains.</title>
        <authorList>
            <person name="Whitman W.B."/>
            <person name="Woyke T."/>
            <person name="Klenk H.P."/>
            <person name="Zhou Y."/>
            <person name="Lilburn T.G."/>
            <person name="Beck B.J."/>
            <person name="De Vos P."/>
            <person name="Vandamme P."/>
            <person name="Eisen J.A."/>
            <person name="Garrity G."/>
            <person name="Hugenholtz P."/>
            <person name="Kyrpides N.C."/>
        </authorList>
    </citation>
    <scope>NUCLEOTIDE SEQUENCE [LARGE SCALE GENOMIC DNA]</scope>
    <source>
        <strain evidence="2 3">DSM 64</strain>
    </source>
</reference>
<evidence type="ECO:0000256" key="1">
    <source>
        <dbReference type="SAM" id="Phobius"/>
    </source>
</evidence>
<dbReference type="AlphaFoldDB" id="A0A561XIE2"/>
<gene>
    <name evidence="2" type="ORF">ATF69_3469</name>
</gene>
<comment type="caution">
    <text evidence="2">The sequence shown here is derived from an EMBL/GenBank/DDBJ whole genome shotgun (WGS) entry which is preliminary data.</text>
</comment>
<keyword evidence="1" id="KW-0472">Membrane</keyword>
<name>A0A561XIE2_ACIDE</name>
<keyword evidence="1" id="KW-0812">Transmembrane</keyword>
<evidence type="ECO:0000313" key="3">
    <source>
        <dbReference type="Proteomes" id="UP000321485"/>
    </source>
</evidence>